<accession>A0AAN0RL37</accession>
<proteinExistence type="predicted"/>
<keyword evidence="3" id="KW-1185">Reference proteome</keyword>
<dbReference type="AlphaFoldDB" id="A0AAN0RL37"/>
<dbReference type="KEGG" id="ptp:RCA23_c26380"/>
<feature type="transmembrane region" description="Helical" evidence="1">
    <location>
        <begin position="31"/>
        <end position="56"/>
    </location>
</feature>
<dbReference type="Proteomes" id="UP000028680">
    <property type="component" value="Chromosome"/>
</dbReference>
<reference evidence="2 3" key="1">
    <citation type="journal article" date="2014" name="ISME J.">
        <title>Adaptation of an abundant Roseobacter RCA organism to pelagic systems revealed by genomic and transcriptomic analyses.</title>
        <authorList>
            <person name="Voget S."/>
            <person name="Wemheuer B."/>
            <person name="Brinkhoff T."/>
            <person name="Vollmers J."/>
            <person name="Dietrich S."/>
            <person name="Giebel H.A."/>
            <person name="Beardsley C."/>
            <person name="Sardemann C."/>
            <person name="Bakenhus I."/>
            <person name="Billerbeck S."/>
            <person name="Daniel R."/>
            <person name="Simon M."/>
        </authorList>
    </citation>
    <scope>NUCLEOTIDE SEQUENCE [LARGE SCALE GENOMIC DNA]</scope>
    <source>
        <strain evidence="2 3">RCA23</strain>
    </source>
</reference>
<sequence>MAARSSIFWLIVSLSIAASAGYFAFCDAEKFAGVIDLLATIVSILIGVSLAVIAVLSSPFSVTQDNAKDSDEASRMTKLVKQDDEDMALGQLMLFRIYYLALFLALAFKWLTAGETTDFDELHIRILASATAAIGILTFCWSARLPLMLQRISNQRRSLGS</sequence>
<keyword evidence="1" id="KW-1133">Transmembrane helix</keyword>
<feature type="transmembrane region" description="Helical" evidence="1">
    <location>
        <begin position="126"/>
        <end position="147"/>
    </location>
</feature>
<feature type="transmembrane region" description="Helical" evidence="1">
    <location>
        <begin position="97"/>
        <end position="114"/>
    </location>
</feature>
<keyword evidence="1" id="KW-0812">Transmembrane</keyword>
<dbReference type="EMBL" id="CP003984">
    <property type="protein sequence ID" value="AII88155.1"/>
    <property type="molecule type" value="Genomic_DNA"/>
</dbReference>
<name>A0AAN0RL37_9RHOB</name>
<organism evidence="2 3">
    <name type="scientific">Planktomarina temperata RCA23</name>
    <dbReference type="NCBI Taxonomy" id="666509"/>
    <lineage>
        <taxon>Bacteria</taxon>
        <taxon>Pseudomonadati</taxon>
        <taxon>Pseudomonadota</taxon>
        <taxon>Alphaproteobacteria</taxon>
        <taxon>Rhodobacterales</taxon>
        <taxon>Paracoccaceae</taxon>
        <taxon>Planktomarina</taxon>
    </lineage>
</organism>
<gene>
    <name evidence="2" type="ORF">RCA23_c26380</name>
</gene>
<dbReference type="RefSeq" id="WP_044050741.1">
    <property type="nucleotide sequence ID" value="NZ_CP003984.1"/>
</dbReference>
<evidence type="ECO:0000313" key="2">
    <source>
        <dbReference type="EMBL" id="AII88155.1"/>
    </source>
</evidence>
<protein>
    <submittedName>
        <fullName evidence="2">Uncharacterized protein</fullName>
    </submittedName>
</protein>
<keyword evidence="1" id="KW-0472">Membrane</keyword>
<evidence type="ECO:0000313" key="3">
    <source>
        <dbReference type="Proteomes" id="UP000028680"/>
    </source>
</evidence>
<feature type="transmembrane region" description="Helical" evidence="1">
    <location>
        <begin position="7"/>
        <end position="25"/>
    </location>
</feature>
<evidence type="ECO:0000256" key="1">
    <source>
        <dbReference type="SAM" id="Phobius"/>
    </source>
</evidence>